<dbReference type="InterPro" id="IPR011009">
    <property type="entry name" value="Kinase-like_dom_sf"/>
</dbReference>
<evidence type="ECO:0000313" key="3">
    <source>
        <dbReference type="Proteomes" id="UP001596012"/>
    </source>
</evidence>
<accession>A0ABV8YX43</accession>
<dbReference type="PANTHER" id="PTHR47829:SF1">
    <property type="entry name" value="HAD FAMILY PHOSPHATASE"/>
    <property type="match status" value="1"/>
</dbReference>
<organism evidence="2 3">
    <name type="scientific">Streptomyces xiangluensis</name>
    <dbReference type="NCBI Taxonomy" id="2665720"/>
    <lineage>
        <taxon>Bacteria</taxon>
        <taxon>Bacillati</taxon>
        <taxon>Actinomycetota</taxon>
        <taxon>Actinomycetes</taxon>
        <taxon>Kitasatosporales</taxon>
        <taxon>Streptomycetaceae</taxon>
        <taxon>Streptomyces</taxon>
    </lineage>
</organism>
<dbReference type="PANTHER" id="PTHR47829">
    <property type="entry name" value="HYDROLASE, PUTATIVE (AFU_ORTHOLOGUE AFUA_1G12880)-RELATED"/>
    <property type="match status" value="1"/>
</dbReference>
<name>A0ABV8YX43_9ACTN</name>
<dbReference type="Gene3D" id="3.30.200.20">
    <property type="entry name" value="Phosphorylase Kinase, domain 1"/>
    <property type="match status" value="1"/>
</dbReference>
<dbReference type="SUPFAM" id="SSF56112">
    <property type="entry name" value="Protein kinase-like (PK-like)"/>
    <property type="match status" value="1"/>
</dbReference>
<evidence type="ECO:0000313" key="2">
    <source>
        <dbReference type="EMBL" id="MFC4469819.1"/>
    </source>
</evidence>
<protein>
    <submittedName>
        <fullName evidence="2">Phosphotransferase family protein</fullName>
    </submittedName>
</protein>
<sequence>MTTSADTTSPPGLELAALSRWFDVQVPGCQGPLTATVLHGGRSNLTYRVTDGHTSWVVRRPPLGGLTPSAHDVGREFRVMSALRDSGVAVPEALAHCTDEEVIGAPFTVVSYVEGRVLRSRTDTAGLTPYELRRCADGLVEQLVRVHAVPYPEAGLTGLGRPQGYLRRQIDRWRAQWDLVATRPLPELLRLHRALEEVVPSESGASVVHGDFRVDNTILDPDDLGRVRAVVDWELSTLGDPLADLGTFLAYRDPAVDALLDSPAATDPGFPGQPELAEQYALLSGRDITLLPFYQALAYFKIAVIAEGVHARHLQGVTVGEGFAGACSSVPELVWAGLAFLGRRG</sequence>
<gene>
    <name evidence="2" type="ORF">ACFPH6_35855</name>
</gene>
<dbReference type="EMBL" id="JBHSFG010000064">
    <property type="protein sequence ID" value="MFC4469819.1"/>
    <property type="molecule type" value="Genomic_DNA"/>
</dbReference>
<dbReference type="RefSeq" id="WP_386349518.1">
    <property type="nucleotide sequence ID" value="NZ_JBHSFG010000064.1"/>
</dbReference>
<dbReference type="InterPro" id="IPR052898">
    <property type="entry name" value="ACAD10-like"/>
</dbReference>
<dbReference type="Pfam" id="PF01636">
    <property type="entry name" value="APH"/>
    <property type="match status" value="1"/>
</dbReference>
<dbReference type="Proteomes" id="UP001596012">
    <property type="component" value="Unassembled WGS sequence"/>
</dbReference>
<dbReference type="InterPro" id="IPR002575">
    <property type="entry name" value="Aminoglycoside_PTrfase"/>
</dbReference>
<reference evidence="3" key="1">
    <citation type="journal article" date="2019" name="Int. J. Syst. Evol. Microbiol.">
        <title>The Global Catalogue of Microorganisms (GCM) 10K type strain sequencing project: providing services to taxonomists for standard genome sequencing and annotation.</title>
        <authorList>
            <consortium name="The Broad Institute Genomics Platform"/>
            <consortium name="The Broad Institute Genome Sequencing Center for Infectious Disease"/>
            <person name="Wu L."/>
            <person name="Ma J."/>
        </authorList>
    </citation>
    <scope>NUCLEOTIDE SEQUENCE [LARGE SCALE GENOMIC DNA]</scope>
    <source>
        <strain evidence="3">DT43</strain>
    </source>
</reference>
<evidence type="ECO:0000259" key="1">
    <source>
        <dbReference type="Pfam" id="PF01636"/>
    </source>
</evidence>
<dbReference type="CDD" id="cd05154">
    <property type="entry name" value="ACAD10_11_N-like"/>
    <property type="match status" value="1"/>
</dbReference>
<keyword evidence="3" id="KW-1185">Reference proteome</keyword>
<dbReference type="Gene3D" id="3.90.1200.10">
    <property type="match status" value="1"/>
</dbReference>
<feature type="domain" description="Aminoglycoside phosphotransferase" evidence="1">
    <location>
        <begin position="35"/>
        <end position="261"/>
    </location>
</feature>
<proteinExistence type="predicted"/>
<comment type="caution">
    <text evidence="2">The sequence shown here is derived from an EMBL/GenBank/DDBJ whole genome shotgun (WGS) entry which is preliminary data.</text>
</comment>
<dbReference type="InterPro" id="IPR041726">
    <property type="entry name" value="ACAD10_11_N"/>
</dbReference>